<gene>
    <name evidence="1" type="ORF">BACPEC_00984</name>
</gene>
<sequence length="235" mass="26374">MYQISKRLETIASCVPAGSTVADIGTDHAYMPIYLIQNSIASHVIAMDVNKGPLKKAETNVEEAGVRQSIDLRLSDGLAGLKHGEADVITISGMGGKLIEKILTDGQDVIMDGQQFVLSPQSEIMHFRKFLEKRGFCTDNEKMVEEDGKYYVIICCHYDAEYEIRRYAQLLYGEKLIEQKDPVLLKMLAKELESYRKVKAKVEASNSVHAVVRLRELARDIEAIEYVIDQCAARS</sequence>
<name>B7AQM7_9FIRM</name>
<reference evidence="1 2" key="1">
    <citation type="submission" date="2008-11" db="EMBL/GenBank/DDBJ databases">
        <title>Draft genome sequence of Bacteroides pectinophilus (ATCC 43243).</title>
        <authorList>
            <person name="Sudarsanam P."/>
            <person name="Ley R."/>
            <person name="Guruge J."/>
            <person name="Turnbaugh P.J."/>
            <person name="Mahowald M."/>
            <person name="Liep D."/>
            <person name="Gordon J."/>
        </authorList>
    </citation>
    <scope>NUCLEOTIDE SEQUENCE [LARGE SCALE GENOMIC DNA]</scope>
    <source>
        <strain evidence="1 2">ATCC 43243</strain>
    </source>
</reference>
<comment type="caution">
    <text evidence="1">The sequence shown here is derived from an EMBL/GenBank/DDBJ whole genome shotgun (WGS) entry which is preliminary data.</text>
</comment>
<reference evidence="1 2" key="2">
    <citation type="submission" date="2008-11" db="EMBL/GenBank/DDBJ databases">
        <authorList>
            <person name="Fulton L."/>
            <person name="Clifton S."/>
            <person name="Fulton B."/>
            <person name="Xu J."/>
            <person name="Minx P."/>
            <person name="Pepin K.H."/>
            <person name="Johnson M."/>
            <person name="Bhonagiri V."/>
            <person name="Nash W.E."/>
            <person name="Mardis E.R."/>
            <person name="Wilson R.K."/>
        </authorList>
    </citation>
    <scope>NUCLEOTIDE SEQUENCE [LARGE SCALE GENOMIC DNA]</scope>
    <source>
        <strain evidence="1 2">ATCC 43243</strain>
    </source>
</reference>
<proteinExistence type="predicted"/>
<dbReference type="eggNOG" id="COG2384">
    <property type="taxonomic scope" value="Bacteria"/>
</dbReference>
<organism evidence="1 2">
    <name type="scientific">[Bacteroides] pectinophilus ATCC 43243</name>
    <dbReference type="NCBI Taxonomy" id="483218"/>
    <lineage>
        <taxon>Bacteria</taxon>
        <taxon>Bacillati</taxon>
        <taxon>Bacillota</taxon>
        <taxon>Clostridia</taxon>
        <taxon>Eubacteriales</taxon>
    </lineage>
</organism>
<dbReference type="Pfam" id="PF04816">
    <property type="entry name" value="TrmK"/>
    <property type="match status" value="1"/>
</dbReference>
<evidence type="ECO:0000313" key="1">
    <source>
        <dbReference type="EMBL" id="EEC57999.1"/>
    </source>
</evidence>
<dbReference type="InterPro" id="IPR006901">
    <property type="entry name" value="TrmK"/>
</dbReference>
<dbReference type="PANTHER" id="PTHR38451:SF1">
    <property type="entry name" value="TRNA (ADENINE(22)-N(1))-METHYLTRANSFERASE"/>
    <property type="match status" value="1"/>
</dbReference>
<dbReference type="EMBL" id="ABVQ01000035">
    <property type="protein sequence ID" value="EEC57999.1"/>
    <property type="molecule type" value="Genomic_DNA"/>
</dbReference>
<evidence type="ECO:0000313" key="2">
    <source>
        <dbReference type="Proteomes" id="UP000003136"/>
    </source>
</evidence>
<dbReference type="Gene3D" id="3.40.50.150">
    <property type="entry name" value="Vaccinia Virus protein VP39"/>
    <property type="match status" value="1"/>
</dbReference>
<evidence type="ECO:0008006" key="3">
    <source>
        <dbReference type="Google" id="ProtNLM"/>
    </source>
</evidence>
<dbReference type="AlphaFoldDB" id="B7AQM7"/>
<dbReference type="PANTHER" id="PTHR38451">
    <property type="entry name" value="TRNA (ADENINE(22)-N(1))-METHYLTRANSFERASE"/>
    <property type="match status" value="1"/>
</dbReference>
<dbReference type="PIRSF" id="PIRSF018637">
    <property type="entry name" value="TrmK"/>
    <property type="match status" value="1"/>
</dbReference>
<protein>
    <recommendedName>
        <fullName evidence="3">SAM-dependent methyltransferase</fullName>
    </recommendedName>
</protein>
<dbReference type="Proteomes" id="UP000003136">
    <property type="component" value="Unassembled WGS sequence"/>
</dbReference>
<dbReference type="HOGENOM" id="CLU_071037_1_0_9"/>
<dbReference type="SUPFAM" id="SSF53335">
    <property type="entry name" value="S-adenosyl-L-methionine-dependent methyltransferases"/>
    <property type="match status" value="1"/>
</dbReference>
<keyword evidence="2" id="KW-1185">Reference proteome</keyword>
<dbReference type="InterPro" id="IPR029063">
    <property type="entry name" value="SAM-dependent_MTases_sf"/>
</dbReference>
<dbReference type="GO" id="GO:0160105">
    <property type="term" value="F:tRNA (adenine(22)-N1)-methyltransferase activity"/>
    <property type="evidence" value="ECO:0007669"/>
    <property type="project" value="InterPro"/>
</dbReference>
<dbReference type="STRING" id="483218.BACPEC_00984"/>
<accession>B7AQM7</accession>